<evidence type="ECO:0000313" key="3">
    <source>
        <dbReference type="Proteomes" id="UP001149813"/>
    </source>
</evidence>
<feature type="region of interest" description="Disordered" evidence="1">
    <location>
        <begin position="111"/>
        <end position="177"/>
    </location>
</feature>
<organism evidence="2 3">
    <name type="scientific">Coemansia erecta</name>
    <dbReference type="NCBI Taxonomy" id="147472"/>
    <lineage>
        <taxon>Eukaryota</taxon>
        <taxon>Fungi</taxon>
        <taxon>Fungi incertae sedis</taxon>
        <taxon>Zoopagomycota</taxon>
        <taxon>Kickxellomycotina</taxon>
        <taxon>Kickxellomycetes</taxon>
        <taxon>Kickxellales</taxon>
        <taxon>Kickxellaceae</taxon>
        <taxon>Coemansia</taxon>
    </lineage>
</organism>
<gene>
    <name evidence="2" type="ORF">LPJ53_003754</name>
</gene>
<dbReference type="OrthoDB" id="5543115at2759"/>
<keyword evidence="3" id="KW-1185">Reference proteome</keyword>
<accession>A0A9W8CSF2</accession>
<dbReference type="AlphaFoldDB" id="A0A9W8CSF2"/>
<reference evidence="2" key="1">
    <citation type="submission" date="2022-07" db="EMBL/GenBank/DDBJ databases">
        <title>Phylogenomic reconstructions and comparative analyses of Kickxellomycotina fungi.</title>
        <authorList>
            <person name="Reynolds N.K."/>
            <person name="Stajich J.E."/>
            <person name="Barry K."/>
            <person name="Grigoriev I.V."/>
            <person name="Crous P."/>
            <person name="Smith M.E."/>
        </authorList>
    </citation>
    <scope>NUCLEOTIDE SEQUENCE</scope>
    <source>
        <strain evidence="2">NBRC 32514</strain>
    </source>
</reference>
<feature type="compositionally biased region" description="Acidic residues" evidence="1">
    <location>
        <begin position="118"/>
        <end position="128"/>
    </location>
</feature>
<feature type="region of interest" description="Disordered" evidence="1">
    <location>
        <begin position="68"/>
        <end position="96"/>
    </location>
</feature>
<proteinExistence type="predicted"/>
<dbReference type="Proteomes" id="UP001149813">
    <property type="component" value="Unassembled WGS sequence"/>
</dbReference>
<name>A0A9W8CSF2_9FUNG</name>
<protein>
    <submittedName>
        <fullName evidence="2">Uncharacterized protein</fullName>
    </submittedName>
</protein>
<feature type="compositionally biased region" description="Basic residues" evidence="1">
    <location>
        <begin position="159"/>
        <end position="170"/>
    </location>
</feature>
<evidence type="ECO:0000256" key="1">
    <source>
        <dbReference type="SAM" id="MobiDB-lite"/>
    </source>
</evidence>
<dbReference type="EMBL" id="JANBOJ010000150">
    <property type="protein sequence ID" value="KAJ1721767.1"/>
    <property type="molecule type" value="Genomic_DNA"/>
</dbReference>
<evidence type="ECO:0000313" key="2">
    <source>
        <dbReference type="EMBL" id="KAJ1721767.1"/>
    </source>
</evidence>
<comment type="caution">
    <text evidence="2">The sequence shown here is derived from an EMBL/GenBank/DDBJ whole genome shotgun (WGS) entry which is preliminary data.</text>
</comment>
<sequence>MSEFVAGVRMAYFPIEEDTFSAVEFPFDQIGSYREAHDIPRYSFHLERQVEREVVQFRDEMTVRSMHLEHQRRPVRRKTAPQLPMPPPLSPLAAPDPRMLRMSTTPIGAILDLSNGYDSDDQPGTDDASDSHTVHVVSPDVIKTRLPALKKQRDERPKTSRLKTLFRSKTRSTLPGS</sequence>